<feature type="compositionally biased region" description="Polar residues" evidence="1">
    <location>
        <begin position="24"/>
        <end position="38"/>
    </location>
</feature>
<dbReference type="InParanoid" id="A0A1E7F6X0"/>
<feature type="region of interest" description="Disordered" evidence="1">
    <location>
        <begin position="172"/>
        <end position="295"/>
    </location>
</feature>
<evidence type="ECO:0000313" key="3">
    <source>
        <dbReference type="Proteomes" id="UP000095751"/>
    </source>
</evidence>
<feature type="compositionally biased region" description="Low complexity" evidence="1">
    <location>
        <begin position="119"/>
        <end position="149"/>
    </location>
</feature>
<accession>A0A1E7F6X0</accession>
<dbReference type="AlphaFoldDB" id="A0A1E7F6X0"/>
<name>A0A1E7F6X0_9STRA</name>
<dbReference type="KEGG" id="fcy:FRACYDRAFT_262319"/>
<dbReference type="EMBL" id="KV784361">
    <property type="protein sequence ID" value="OEU13603.1"/>
    <property type="molecule type" value="Genomic_DNA"/>
</dbReference>
<dbReference type="Proteomes" id="UP000095751">
    <property type="component" value="Unassembled WGS sequence"/>
</dbReference>
<protein>
    <submittedName>
        <fullName evidence="2">Uncharacterized protein</fullName>
    </submittedName>
</protein>
<feature type="compositionally biased region" description="Polar residues" evidence="1">
    <location>
        <begin position="187"/>
        <end position="204"/>
    </location>
</feature>
<organism evidence="2 3">
    <name type="scientific">Fragilariopsis cylindrus CCMP1102</name>
    <dbReference type="NCBI Taxonomy" id="635003"/>
    <lineage>
        <taxon>Eukaryota</taxon>
        <taxon>Sar</taxon>
        <taxon>Stramenopiles</taxon>
        <taxon>Ochrophyta</taxon>
        <taxon>Bacillariophyta</taxon>
        <taxon>Bacillariophyceae</taxon>
        <taxon>Bacillariophycidae</taxon>
        <taxon>Bacillariales</taxon>
        <taxon>Bacillariaceae</taxon>
        <taxon>Fragilariopsis</taxon>
    </lineage>
</organism>
<feature type="compositionally biased region" description="Basic and acidic residues" evidence="1">
    <location>
        <begin position="1"/>
        <end position="12"/>
    </location>
</feature>
<sequence length="295" mass="32367">MTDVSSKNDELGCIKPKVPAWKLRQQQRANYKPTSTTRNNNNNNDELGGTKAIRQRNNNNALGVTRSSADINTSRRRSNEDELGSTSSPSIHTKSGVPAWRLREQMKQRDHNFNDKSTHSNSSTGSSSKGSLQGPNPASSNHSNHPSRSFRPVSRVPGAVDPLLPFAFRTALQKSQDRKKTGDDFLSGSSVHSRTTACSRTNSYGSDSFGSLDGSDSDGTDSFDGEDSFASLDSDADEDDEAYRESRNQMARLEIEKQKQVQDPRRGGIRGRTAESRFRKTSLGVHGTPLGFIAE</sequence>
<evidence type="ECO:0000256" key="1">
    <source>
        <dbReference type="SAM" id="MobiDB-lite"/>
    </source>
</evidence>
<keyword evidence="3" id="KW-1185">Reference proteome</keyword>
<dbReference type="OrthoDB" id="53463at2759"/>
<feature type="compositionally biased region" description="Basic and acidic residues" evidence="1">
    <location>
        <begin position="101"/>
        <end position="118"/>
    </location>
</feature>
<feature type="compositionally biased region" description="Low complexity" evidence="1">
    <location>
        <begin position="205"/>
        <end position="214"/>
    </location>
</feature>
<feature type="compositionally biased region" description="Polar residues" evidence="1">
    <location>
        <begin position="84"/>
        <end position="93"/>
    </location>
</feature>
<gene>
    <name evidence="2" type="ORF">FRACYDRAFT_262319</name>
</gene>
<feature type="region of interest" description="Disordered" evidence="1">
    <location>
        <begin position="1"/>
        <end position="159"/>
    </location>
</feature>
<feature type="compositionally biased region" description="Polar residues" evidence="1">
    <location>
        <begin position="55"/>
        <end position="72"/>
    </location>
</feature>
<feature type="compositionally biased region" description="Basic and acidic residues" evidence="1">
    <location>
        <begin position="243"/>
        <end position="278"/>
    </location>
</feature>
<reference evidence="2 3" key="1">
    <citation type="submission" date="2016-09" db="EMBL/GenBank/DDBJ databases">
        <title>Extensive genetic diversity and differential bi-allelic expression allows diatom success in the polar Southern Ocean.</title>
        <authorList>
            <consortium name="DOE Joint Genome Institute"/>
            <person name="Mock T."/>
            <person name="Otillar R.P."/>
            <person name="Strauss J."/>
            <person name="Dupont C."/>
            <person name="Frickenhaus S."/>
            <person name="Maumus F."/>
            <person name="Mcmullan M."/>
            <person name="Sanges R."/>
            <person name="Schmutz J."/>
            <person name="Toseland A."/>
            <person name="Valas R."/>
            <person name="Veluchamy A."/>
            <person name="Ward B.J."/>
            <person name="Allen A."/>
            <person name="Barry K."/>
            <person name="Falciatore A."/>
            <person name="Ferrante M."/>
            <person name="Fortunato A.E."/>
            <person name="Gloeckner G."/>
            <person name="Gruber A."/>
            <person name="Hipkin R."/>
            <person name="Janech M."/>
            <person name="Kroth P."/>
            <person name="Leese F."/>
            <person name="Lindquist E."/>
            <person name="Lyon B.R."/>
            <person name="Martin J."/>
            <person name="Mayer C."/>
            <person name="Parker M."/>
            <person name="Quesneville H."/>
            <person name="Raymond J."/>
            <person name="Uhlig C."/>
            <person name="Valentin K.U."/>
            <person name="Worden A.Z."/>
            <person name="Armbrust E.V."/>
            <person name="Bowler C."/>
            <person name="Green B."/>
            <person name="Moulton V."/>
            <person name="Van Oosterhout C."/>
            <person name="Grigoriev I."/>
        </authorList>
    </citation>
    <scope>NUCLEOTIDE SEQUENCE [LARGE SCALE GENOMIC DNA]</scope>
    <source>
        <strain evidence="2 3">CCMP1102</strain>
    </source>
</reference>
<proteinExistence type="predicted"/>
<feature type="compositionally biased region" description="Acidic residues" evidence="1">
    <location>
        <begin position="215"/>
        <end position="227"/>
    </location>
</feature>
<evidence type="ECO:0000313" key="2">
    <source>
        <dbReference type="EMBL" id="OEU13603.1"/>
    </source>
</evidence>